<feature type="domain" description="DUF4349" evidence="3">
    <location>
        <begin position="111"/>
        <end position="316"/>
    </location>
</feature>
<dbReference type="Pfam" id="PF14257">
    <property type="entry name" value="DUF4349"/>
    <property type="match status" value="1"/>
</dbReference>
<dbReference type="InterPro" id="IPR025645">
    <property type="entry name" value="DUF4349"/>
</dbReference>
<evidence type="ECO:0000313" key="4">
    <source>
        <dbReference type="EMBL" id="KAJ8602694.1"/>
    </source>
</evidence>
<evidence type="ECO:0000256" key="1">
    <source>
        <dbReference type="SAM" id="MobiDB-lite"/>
    </source>
</evidence>
<keyword evidence="2" id="KW-1133">Transmembrane helix</keyword>
<proteinExistence type="predicted"/>
<keyword evidence="5" id="KW-1185">Reference proteome</keyword>
<gene>
    <name evidence="4" type="ORF">CTAYLR_003779</name>
</gene>
<keyword evidence="2" id="KW-0472">Membrane</keyword>
<evidence type="ECO:0000259" key="3">
    <source>
        <dbReference type="Pfam" id="PF14257"/>
    </source>
</evidence>
<feature type="region of interest" description="Disordered" evidence="1">
    <location>
        <begin position="60"/>
        <end position="99"/>
    </location>
</feature>
<sequence>MRWCHRPRALLPRVAGVLVVFAVLAVAGRSRDHHHRGRRRNDLDASSTLRTMKRAEEQLAGDEFWDDDGGPSVEESRIPNTRSAVYAKSSRASPRASATLQEERYLAAGDRMLVKRGAMTLETPDVAAAMKDTENIAIARGGYVVSSSTSRYGTSSSLQGEMVLRVPSDRFEEARAALATFKVLSEATSTDDVTAQYVDAKARAQSLQATHDQLVLLMERATRVEDVLAVQKQLATVDGNLEAKKATVEGLEKLSAMSTINLSFREQPPVKPPRIWSPDSTVRRALYFWTRIARVLIEVSIYLVIVGLPILTICLVLRSCVLPGSIGKKSDSPAAVSAEHSC</sequence>
<organism evidence="4 5">
    <name type="scientific">Chrysophaeum taylorii</name>
    <dbReference type="NCBI Taxonomy" id="2483200"/>
    <lineage>
        <taxon>Eukaryota</taxon>
        <taxon>Sar</taxon>
        <taxon>Stramenopiles</taxon>
        <taxon>Ochrophyta</taxon>
        <taxon>Pelagophyceae</taxon>
        <taxon>Pelagomonadales</taxon>
        <taxon>Pelagomonadaceae</taxon>
        <taxon>Chrysophaeum</taxon>
    </lineage>
</organism>
<comment type="caution">
    <text evidence="4">The sequence shown here is derived from an EMBL/GenBank/DDBJ whole genome shotgun (WGS) entry which is preliminary data.</text>
</comment>
<keyword evidence="2" id="KW-0812">Transmembrane</keyword>
<feature type="compositionally biased region" description="Acidic residues" evidence="1">
    <location>
        <begin position="60"/>
        <end position="69"/>
    </location>
</feature>
<protein>
    <recommendedName>
        <fullName evidence="3">DUF4349 domain-containing protein</fullName>
    </recommendedName>
</protein>
<dbReference type="AlphaFoldDB" id="A0AAD7XIE6"/>
<feature type="compositionally biased region" description="Low complexity" evidence="1">
    <location>
        <begin position="87"/>
        <end position="98"/>
    </location>
</feature>
<dbReference type="EMBL" id="JAQMWT010000370">
    <property type="protein sequence ID" value="KAJ8602694.1"/>
    <property type="molecule type" value="Genomic_DNA"/>
</dbReference>
<feature type="region of interest" description="Disordered" evidence="1">
    <location>
        <begin position="31"/>
        <end position="50"/>
    </location>
</feature>
<accession>A0AAD7XIE6</accession>
<dbReference type="Proteomes" id="UP001230188">
    <property type="component" value="Unassembled WGS sequence"/>
</dbReference>
<feature type="transmembrane region" description="Helical" evidence="2">
    <location>
        <begin position="301"/>
        <end position="321"/>
    </location>
</feature>
<evidence type="ECO:0000313" key="5">
    <source>
        <dbReference type="Proteomes" id="UP001230188"/>
    </source>
</evidence>
<evidence type="ECO:0000256" key="2">
    <source>
        <dbReference type="SAM" id="Phobius"/>
    </source>
</evidence>
<reference evidence="4" key="1">
    <citation type="submission" date="2023-01" db="EMBL/GenBank/DDBJ databases">
        <title>Metagenome sequencing of chrysophaentin producing Chrysophaeum taylorii.</title>
        <authorList>
            <person name="Davison J."/>
            <person name="Bewley C."/>
        </authorList>
    </citation>
    <scope>NUCLEOTIDE SEQUENCE</scope>
    <source>
        <strain evidence="4">NIES-1699</strain>
    </source>
</reference>
<name>A0AAD7XIE6_9STRA</name>